<dbReference type="Proteomes" id="UP000703661">
    <property type="component" value="Unassembled WGS sequence"/>
</dbReference>
<dbReference type="InterPro" id="IPR044726">
    <property type="entry name" value="ABCC_6TM_D2"/>
</dbReference>
<dbReference type="InterPro" id="IPR036640">
    <property type="entry name" value="ABC1_TM_sf"/>
</dbReference>
<evidence type="ECO:0000256" key="9">
    <source>
        <dbReference type="SAM" id="MobiDB-lite"/>
    </source>
</evidence>
<dbReference type="EMBL" id="JAAAID010000020">
    <property type="protein sequence ID" value="KAG0024375.1"/>
    <property type="molecule type" value="Genomic_DNA"/>
</dbReference>
<feature type="transmembrane region" description="Helical" evidence="10">
    <location>
        <begin position="317"/>
        <end position="339"/>
    </location>
</feature>
<comment type="subcellular location">
    <subcellularLocation>
        <location evidence="1">Vacuole membrane</location>
        <topology evidence="1">Multi-pass membrane protein</topology>
    </subcellularLocation>
</comment>
<feature type="transmembrane region" description="Helical" evidence="10">
    <location>
        <begin position="1027"/>
        <end position="1045"/>
    </location>
</feature>
<keyword evidence="2" id="KW-0813">Transport</keyword>
<dbReference type="PROSITE" id="PS00211">
    <property type="entry name" value="ABC_TRANSPORTER_1"/>
    <property type="match status" value="2"/>
</dbReference>
<dbReference type="GO" id="GO:0016887">
    <property type="term" value="F:ATP hydrolysis activity"/>
    <property type="evidence" value="ECO:0007669"/>
    <property type="project" value="InterPro"/>
</dbReference>
<dbReference type="SMART" id="SM00382">
    <property type="entry name" value="AAA"/>
    <property type="match status" value="2"/>
</dbReference>
<evidence type="ECO:0000313" key="14">
    <source>
        <dbReference type="Proteomes" id="UP000703661"/>
    </source>
</evidence>
<feature type="region of interest" description="Disordered" evidence="9">
    <location>
        <begin position="682"/>
        <end position="753"/>
    </location>
</feature>
<keyword evidence="14" id="KW-1185">Reference proteome</keyword>
<evidence type="ECO:0000256" key="8">
    <source>
        <dbReference type="ARBA" id="ARBA00023136"/>
    </source>
</evidence>
<dbReference type="FunFam" id="1.20.1560.10:FF:000013">
    <property type="entry name" value="ABC transporter C family member 2"/>
    <property type="match status" value="1"/>
</dbReference>
<dbReference type="GO" id="GO:0000329">
    <property type="term" value="C:fungal-type vacuole membrane"/>
    <property type="evidence" value="ECO:0007669"/>
    <property type="project" value="UniProtKB-ARBA"/>
</dbReference>
<evidence type="ECO:0000256" key="3">
    <source>
        <dbReference type="ARBA" id="ARBA00022692"/>
    </source>
</evidence>
<keyword evidence="8 10" id="KW-0472">Membrane</keyword>
<gene>
    <name evidence="13" type="ORF">BGZ80_003720</name>
</gene>
<dbReference type="CDD" id="cd03250">
    <property type="entry name" value="ABCC_MRP_domain1"/>
    <property type="match status" value="1"/>
</dbReference>
<dbReference type="InterPro" id="IPR003439">
    <property type="entry name" value="ABC_transporter-like_ATP-bd"/>
</dbReference>
<keyword evidence="7 10" id="KW-1133">Transmembrane helix</keyword>
<dbReference type="CDD" id="cd18580">
    <property type="entry name" value="ABC_6TM_ABCC_D2"/>
    <property type="match status" value="1"/>
</dbReference>
<evidence type="ECO:0008006" key="15">
    <source>
        <dbReference type="Google" id="ProtNLM"/>
    </source>
</evidence>
<feature type="region of interest" description="Disordered" evidence="9">
    <location>
        <begin position="1184"/>
        <end position="1221"/>
    </location>
</feature>
<feature type="transmembrane region" description="Helical" evidence="10">
    <location>
        <begin position="781"/>
        <end position="806"/>
    </location>
</feature>
<feature type="domain" description="ABC transporter" evidence="11">
    <location>
        <begin position="449"/>
        <end position="676"/>
    </location>
</feature>
<dbReference type="InterPro" id="IPR050173">
    <property type="entry name" value="ABC_transporter_C-like"/>
</dbReference>
<evidence type="ECO:0000256" key="4">
    <source>
        <dbReference type="ARBA" id="ARBA00022737"/>
    </source>
</evidence>
<keyword evidence="6" id="KW-0067">ATP-binding</keyword>
<feature type="domain" description="ABC transmembrane type-1" evidence="12">
    <location>
        <begin position="214"/>
        <end position="377"/>
    </location>
</feature>
<feature type="compositionally biased region" description="Acidic residues" evidence="9">
    <location>
        <begin position="431"/>
        <end position="447"/>
    </location>
</feature>
<feature type="transmembrane region" description="Helical" evidence="10">
    <location>
        <begin position="826"/>
        <end position="851"/>
    </location>
</feature>
<dbReference type="PANTHER" id="PTHR24223">
    <property type="entry name" value="ATP-BINDING CASSETTE SUB-FAMILY C"/>
    <property type="match status" value="1"/>
</dbReference>
<comment type="caution">
    <text evidence="13">The sequence shown here is derived from an EMBL/GenBank/DDBJ whole genome shotgun (WGS) entry which is preliminary data.</text>
</comment>
<feature type="transmembrane region" description="Helical" evidence="10">
    <location>
        <begin position="941"/>
        <end position="959"/>
    </location>
</feature>
<reference evidence="13" key="1">
    <citation type="journal article" date="2020" name="Fungal Divers.">
        <title>Resolving the Mortierellaceae phylogeny through synthesis of multi-gene phylogenetics and phylogenomics.</title>
        <authorList>
            <person name="Vandepol N."/>
            <person name="Liber J."/>
            <person name="Desiro A."/>
            <person name="Na H."/>
            <person name="Kennedy M."/>
            <person name="Barry K."/>
            <person name="Grigoriev I.V."/>
            <person name="Miller A.N."/>
            <person name="O'Donnell K."/>
            <person name="Stajich J.E."/>
            <person name="Bonito G."/>
        </authorList>
    </citation>
    <scope>NUCLEOTIDE SEQUENCE</scope>
    <source>
        <strain evidence="13">NRRL 2769</strain>
    </source>
</reference>
<protein>
    <recommendedName>
        <fullName evidence="15">P-loop containing nucleoside triphosphate hydrolase protein</fullName>
    </recommendedName>
</protein>
<feature type="compositionally biased region" description="Polar residues" evidence="9">
    <location>
        <begin position="721"/>
        <end position="737"/>
    </location>
</feature>
<dbReference type="PROSITE" id="PS50893">
    <property type="entry name" value="ABC_TRANSPORTER_2"/>
    <property type="match status" value="2"/>
</dbReference>
<evidence type="ECO:0000256" key="5">
    <source>
        <dbReference type="ARBA" id="ARBA00022741"/>
    </source>
</evidence>
<organism evidence="13 14">
    <name type="scientific">Entomortierella chlamydospora</name>
    <dbReference type="NCBI Taxonomy" id="101097"/>
    <lineage>
        <taxon>Eukaryota</taxon>
        <taxon>Fungi</taxon>
        <taxon>Fungi incertae sedis</taxon>
        <taxon>Mucoromycota</taxon>
        <taxon>Mortierellomycotina</taxon>
        <taxon>Mortierellomycetes</taxon>
        <taxon>Mortierellales</taxon>
        <taxon>Mortierellaceae</taxon>
        <taxon>Entomortierella</taxon>
    </lineage>
</organism>
<dbReference type="GO" id="GO:0140359">
    <property type="term" value="F:ABC-type transporter activity"/>
    <property type="evidence" value="ECO:0007669"/>
    <property type="project" value="InterPro"/>
</dbReference>
<keyword evidence="3 10" id="KW-0812">Transmembrane</keyword>
<dbReference type="SUPFAM" id="SSF52540">
    <property type="entry name" value="P-loop containing nucleoside triphosphate hydrolases"/>
    <property type="match status" value="3"/>
</dbReference>
<keyword evidence="4" id="KW-0677">Repeat</keyword>
<dbReference type="SUPFAM" id="SSF90123">
    <property type="entry name" value="ABC transporter transmembrane region"/>
    <property type="match status" value="2"/>
</dbReference>
<dbReference type="Gene3D" id="3.40.50.300">
    <property type="entry name" value="P-loop containing nucleotide triphosphate hydrolases"/>
    <property type="match status" value="2"/>
</dbReference>
<feature type="domain" description="ABC transmembrane type-1" evidence="12">
    <location>
        <begin position="787"/>
        <end position="1080"/>
    </location>
</feature>
<evidence type="ECO:0000256" key="7">
    <source>
        <dbReference type="ARBA" id="ARBA00022989"/>
    </source>
</evidence>
<evidence type="ECO:0000256" key="2">
    <source>
        <dbReference type="ARBA" id="ARBA00022448"/>
    </source>
</evidence>
<dbReference type="PROSITE" id="PS50929">
    <property type="entry name" value="ABC_TM1F"/>
    <property type="match status" value="2"/>
</dbReference>
<sequence length="1404" mass="157451">MLLVSISMFTQAIYEIHSTEFVLAQAIGSLTMGTAWLVGLAVNYNEHKGSTRVQQQSGTQEYEKANLWSRLTFTFFQPIISLAAKQHILVPSDIVNQLPDSHNTKSGYTVLSTHWFRRVTNYRDKVLSAKKNGYSEEEIKKIKKPNLMATIFIAHWKALVPIIIMRIFIPFTDYLSPALLGLLLDYIGGDTLDESSAPTFISPKQEEKPLTYGLAIASSMFAIHVITTMMLLGWSFLAGLLTLLALVPLQVWRAKVFEGLEDERLNATDERVRLTSEVLSNSKVIKLYGWESAFKRKILAARNLELGILRNIGAMEALMSVVFASSTVLVGLVTFAVYVTLGDGVLTPKVVFVSFSLFQLLHEPVGRMAEGTSDTISLVVATKRIQRFLFREEINDTQDVRARFCEEDSRNVVEIRDATMTWTLGRSSIESSDDEDSDVDEEREDEQSLLSEHMGEAVVNGDPITRATLRNINLTIQEGAITIVVGRVGQGKSSLLSAIIGEMYKLHGTIRVRGKVAYVPQQAWIINATLRDNILFGSAFDQERYRQVLETCGLEPDLAVLPAGDMTEIGERGINLSGGQKQRVSLARAAYQDADIYLLDDPLSAVDAHVDRHLWENLIGPNGILKDKARVLVTHGIHHLEHVDQIVVVKEGEIAEVGRYEDLMAAKQSFYQLIEEYSTKRARKRRGSHATHRVDGLGNQPLSKSDESSLRGTVDNDIDSDSVTIENTSVDALNKTDTQTRGRDAEGEEDDDDMEDELIADEVMKKGGVEWRLVKNYARAFSLKVSVGMILICMVTQLCTIGFSLWMKYWISKTKEELEKSLVLFLGVYSAMVLVYVVFFILFVHLALAVGRIRASEKLHRLLISTVIRLPMSNLKTYICANVNVSFFDTTPLGRILNRFSSDMYSIDEHLGWKTMDMTYITISVTSTLVVIAATTPAFVFMIPIIASVFYFIANWFLWATRSLKRINSVSLSPLYQHFDESLNGVSTIRAMEVQQQFIEESDNRTDYHANAYTTYMYCNRWVDFRLQVLSAFIILVVALSGVFARNTIDASLIGLSLSFAIAQTDEIMWICKDFTEWQSHLVAIERIQEYTDKHTEAPETSATVIPESWPEQGRIEFQNFSARYREGLDLVIKHLSFEIQPCEKIGIVGRTGAGKSSITLALFRIIEAANSPWARASDNAGYHERVQGDGGENEPLLRRHPDSRSQDGGDEDEEMDGGSIKIDGIDISTLGLTELRKHLAIIPQDPTLFAGSIRDNLDPFQEVPDSALWEALERAHLKDHIRSLPGGLSTEVAQNGENFSVGQRSLICLARALLRKSKILILDEATASVDVETDELIQQTIRKEFQDRTILTIAHRIKTVMDSTRILVMDRGEVVEFDPPEVLLQKPESLFFKLAHQAGEATM</sequence>
<dbReference type="InterPro" id="IPR011527">
    <property type="entry name" value="ABC1_TM_dom"/>
</dbReference>
<feature type="transmembrane region" description="Helical" evidence="10">
    <location>
        <begin position="147"/>
        <end position="169"/>
    </location>
</feature>
<feature type="transmembrane region" description="Helical" evidence="10">
    <location>
        <begin position="22"/>
        <end position="42"/>
    </location>
</feature>
<dbReference type="InterPro" id="IPR003593">
    <property type="entry name" value="AAA+_ATPase"/>
</dbReference>
<feature type="region of interest" description="Disordered" evidence="9">
    <location>
        <begin position="426"/>
        <end position="454"/>
    </location>
</feature>
<dbReference type="GO" id="GO:0005524">
    <property type="term" value="F:ATP binding"/>
    <property type="evidence" value="ECO:0007669"/>
    <property type="project" value="UniProtKB-KW"/>
</dbReference>
<proteinExistence type="predicted"/>
<keyword evidence="5" id="KW-0547">Nucleotide-binding</keyword>
<evidence type="ECO:0000256" key="10">
    <source>
        <dbReference type="SAM" id="Phobius"/>
    </source>
</evidence>
<evidence type="ECO:0000259" key="12">
    <source>
        <dbReference type="PROSITE" id="PS50929"/>
    </source>
</evidence>
<name>A0A9P6T4G8_9FUNG</name>
<dbReference type="FunFam" id="3.40.50.300:FF:000163">
    <property type="entry name" value="Multidrug resistance-associated protein member 4"/>
    <property type="match status" value="1"/>
</dbReference>
<evidence type="ECO:0000256" key="6">
    <source>
        <dbReference type="ARBA" id="ARBA00022840"/>
    </source>
</evidence>
<dbReference type="FunFam" id="3.40.50.300:FF:000997">
    <property type="entry name" value="Multidrug resistance-associated protein 1"/>
    <property type="match status" value="1"/>
</dbReference>
<dbReference type="CDD" id="cd03244">
    <property type="entry name" value="ABCC_MRP_domain2"/>
    <property type="match status" value="1"/>
</dbReference>
<evidence type="ECO:0000313" key="13">
    <source>
        <dbReference type="EMBL" id="KAG0024375.1"/>
    </source>
</evidence>
<dbReference type="Pfam" id="PF00005">
    <property type="entry name" value="ABC_tran"/>
    <property type="match status" value="2"/>
</dbReference>
<evidence type="ECO:0000256" key="1">
    <source>
        <dbReference type="ARBA" id="ARBA00004128"/>
    </source>
</evidence>
<feature type="transmembrane region" description="Helical" evidence="10">
    <location>
        <begin position="221"/>
        <end position="247"/>
    </location>
</feature>
<dbReference type="InterPro" id="IPR027417">
    <property type="entry name" value="P-loop_NTPase"/>
</dbReference>
<feature type="domain" description="ABC transporter" evidence="11">
    <location>
        <begin position="1116"/>
        <end position="1397"/>
    </location>
</feature>
<feature type="compositionally biased region" description="Basic and acidic residues" evidence="9">
    <location>
        <begin position="1196"/>
        <end position="1208"/>
    </location>
</feature>
<evidence type="ECO:0000259" key="11">
    <source>
        <dbReference type="PROSITE" id="PS50893"/>
    </source>
</evidence>
<feature type="compositionally biased region" description="Basic residues" evidence="9">
    <location>
        <begin position="682"/>
        <end position="691"/>
    </location>
</feature>
<dbReference type="PANTHER" id="PTHR24223:SF443">
    <property type="entry name" value="MULTIDRUG-RESISTANCE LIKE PROTEIN 1, ISOFORM I"/>
    <property type="match status" value="1"/>
</dbReference>
<accession>A0A9P6T4G8</accession>
<dbReference type="Pfam" id="PF00664">
    <property type="entry name" value="ABC_membrane"/>
    <property type="match status" value="2"/>
</dbReference>
<dbReference type="InterPro" id="IPR017871">
    <property type="entry name" value="ABC_transporter-like_CS"/>
</dbReference>
<dbReference type="Gene3D" id="1.20.1560.10">
    <property type="entry name" value="ABC transporter type 1, transmembrane domain"/>
    <property type="match status" value="2"/>
</dbReference>